<evidence type="ECO:0000313" key="3">
    <source>
        <dbReference type="EMBL" id="SDK17730.1"/>
    </source>
</evidence>
<comment type="cofactor">
    <cofactor evidence="1">
        <name>Mg(2+)</name>
        <dbReference type="ChEBI" id="CHEBI:18420"/>
    </cofactor>
</comment>
<dbReference type="Pfam" id="PF00293">
    <property type="entry name" value="NUDIX"/>
    <property type="match status" value="1"/>
</dbReference>
<evidence type="ECO:0000256" key="1">
    <source>
        <dbReference type="ARBA" id="ARBA00001946"/>
    </source>
</evidence>
<keyword evidence="4" id="KW-1185">Reference proteome</keyword>
<dbReference type="Proteomes" id="UP000198701">
    <property type="component" value="Unassembled WGS sequence"/>
</dbReference>
<accession>A0A1G8ZUC3</accession>
<dbReference type="InterPro" id="IPR020084">
    <property type="entry name" value="NUDIX_hydrolase_CS"/>
</dbReference>
<keyword evidence="2" id="KW-0378">Hydrolase</keyword>
<dbReference type="PROSITE" id="PS00893">
    <property type="entry name" value="NUDIX_BOX"/>
    <property type="match status" value="1"/>
</dbReference>
<gene>
    <name evidence="3" type="ORF">SAMN05216282_103203</name>
</gene>
<dbReference type="OrthoDB" id="9814308at2"/>
<dbReference type="GO" id="GO:0016787">
    <property type="term" value="F:hydrolase activity"/>
    <property type="evidence" value="ECO:0007669"/>
    <property type="project" value="UniProtKB-KW"/>
</dbReference>
<dbReference type="InterPro" id="IPR015797">
    <property type="entry name" value="NUDIX_hydrolase-like_dom_sf"/>
</dbReference>
<dbReference type="PANTHER" id="PTHR43046">
    <property type="entry name" value="GDP-MANNOSE MANNOSYL HYDROLASE"/>
    <property type="match status" value="1"/>
</dbReference>
<dbReference type="STRING" id="386301.SAMN05216282_103203"/>
<dbReference type="InterPro" id="IPR000086">
    <property type="entry name" value="NUDIX_hydrolase_dom"/>
</dbReference>
<evidence type="ECO:0000256" key="2">
    <source>
        <dbReference type="ARBA" id="ARBA00022801"/>
    </source>
</evidence>
<dbReference type="SUPFAM" id="SSF55811">
    <property type="entry name" value="Nudix"/>
    <property type="match status" value="1"/>
</dbReference>
<reference evidence="3 4" key="1">
    <citation type="submission" date="2016-10" db="EMBL/GenBank/DDBJ databases">
        <authorList>
            <person name="de Groot N.N."/>
        </authorList>
    </citation>
    <scope>NUCLEOTIDE SEQUENCE [LARGE SCALE GENOMIC DNA]</scope>
    <source>
        <strain evidence="3 4">CGMCC 1.5382</strain>
    </source>
</reference>
<dbReference type="PROSITE" id="PS51462">
    <property type="entry name" value="NUDIX"/>
    <property type="match status" value="1"/>
</dbReference>
<protein>
    <submittedName>
        <fullName evidence="3">8-oxo-dGTP diphosphatase</fullName>
    </submittedName>
</protein>
<dbReference type="Gene3D" id="3.90.79.10">
    <property type="entry name" value="Nucleoside Triphosphate Pyrophosphohydrolase"/>
    <property type="match status" value="1"/>
</dbReference>
<dbReference type="PANTHER" id="PTHR43046:SF14">
    <property type="entry name" value="MUTT_NUDIX FAMILY PROTEIN"/>
    <property type="match status" value="1"/>
</dbReference>
<dbReference type="EMBL" id="FNFU01000003">
    <property type="protein sequence ID" value="SDK17730.1"/>
    <property type="molecule type" value="Genomic_DNA"/>
</dbReference>
<evidence type="ECO:0000313" key="4">
    <source>
        <dbReference type="Proteomes" id="UP000198701"/>
    </source>
</evidence>
<dbReference type="RefSeq" id="WP_092322008.1">
    <property type="nucleotide sequence ID" value="NZ_FNFU01000003.1"/>
</dbReference>
<name>A0A1G8ZUC3_9MICO</name>
<organism evidence="3 4">
    <name type="scientific">Cryobacterium psychrotolerans</name>
    <dbReference type="NCBI Taxonomy" id="386301"/>
    <lineage>
        <taxon>Bacteria</taxon>
        <taxon>Bacillati</taxon>
        <taxon>Actinomycetota</taxon>
        <taxon>Actinomycetes</taxon>
        <taxon>Micrococcales</taxon>
        <taxon>Microbacteriaceae</taxon>
        <taxon>Cryobacterium</taxon>
    </lineage>
</organism>
<dbReference type="AlphaFoldDB" id="A0A1G8ZUC3"/>
<sequence>MPASDYVSHLRRHIGHDLVLLPGVTAAVFDDDDRLLLARHVAGDRWGFIGGGIEPFEEPLDAVRRELMEETGADGNVLGVVGSYGGQRLATTYPNGDQVSYVTTVYACRLNSGVQWLEQEEVSQLGWFTRAEISALDRFDWIDDVVDDAFAWWAARDAQPARA</sequence>
<proteinExistence type="predicted"/>